<dbReference type="EMBL" id="QSND01000007">
    <property type="protein sequence ID" value="KAA6446991.1"/>
    <property type="molecule type" value="Genomic_DNA"/>
</dbReference>
<gene>
    <name evidence="3" type="ORF">DX927_23395</name>
</gene>
<dbReference type="RefSeq" id="WP_150150072.1">
    <property type="nucleotide sequence ID" value="NZ_QSND01000007.1"/>
</dbReference>
<dbReference type="InterPro" id="IPR058596">
    <property type="entry name" value="TraC-like_dom"/>
</dbReference>
<evidence type="ECO:0000259" key="2">
    <source>
        <dbReference type="Pfam" id="PF26593"/>
    </source>
</evidence>
<protein>
    <recommendedName>
        <fullName evidence="2">TraC-like domain-containing protein</fullName>
    </recommendedName>
</protein>
<name>A0A5M8RGM6_9BACI</name>
<comment type="caution">
    <text evidence="3">The sequence shown here is derived from an EMBL/GenBank/DDBJ whole genome shotgun (WGS) entry which is preliminary data.</text>
</comment>
<feature type="domain" description="TraC-like" evidence="2">
    <location>
        <begin position="71"/>
        <end position="218"/>
    </location>
</feature>
<organism evidence="3 4">
    <name type="scientific">Bacillus swezeyi</name>
    <dbReference type="NCBI Taxonomy" id="1925020"/>
    <lineage>
        <taxon>Bacteria</taxon>
        <taxon>Bacillati</taxon>
        <taxon>Bacillota</taxon>
        <taxon>Bacilli</taxon>
        <taxon>Bacillales</taxon>
        <taxon>Bacillaceae</taxon>
        <taxon>Bacillus</taxon>
    </lineage>
</organism>
<proteinExistence type="predicted"/>
<dbReference type="Proteomes" id="UP000324326">
    <property type="component" value="Unassembled WGS sequence"/>
</dbReference>
<reference evidence="3 4" key="1">
    <citation type="submission" date="2018-08" db="EMBL/GenBank/DDBJ databases">
        <title>Bacillus phenotypic plasticity.</title>
        <authorList>
            <person name="Hurtado E."/>
        </authorList>
    </citation>
    <scope>NUCLEOTIDE SEQUENCE [LARGE SCALE GENOMIC DNA]</scope>
    <source>
        <strain evidence="3 4">427</strain>
    </source>
</reference>
<accession>A0A5M8RGM6</accession>
<evidence type="ECO:0000313" key="3">
    <source>
        <dbReference type="EMBL" id="KAA6446991.1"/>
    </source>
</evidence>
<feature type="coiled-coil region" evidence="1">
    <location>
        <begin position="268"/>
        <end position="295"/>
    </location>
</feature>
<dbReference type="Pfam" id="PF26593">
    <property type="entry name" value="TraC-like"/>
    <property type="match status" value="1"/>
</dbReference>
<evidence type="ECO:0000256" key="1">
    <source>
        <dbReference type="SAM" id="Coils"/>
    </source>
</evidence>
<sequence length="297" mass="34774">MTDILALAVLGLIVYIVSRIALKEPILFWKKSNKKKLNVKLKSNKKKKHEIKPDQEPSLFEELFKDVVSFDNHMIRKEDNTFILLAEVEPVNYFLKSEEEQEAIDIIFERWTAQIYYPVQIYLSTRYIDLSEPISHMKRNMDEAGDLVPEARAYGQTMIEELIKWQMSSPRYETKRYLSFSFQVKENSITADSNEEFEEKLVDKAFAELYRRFNAAKSQLRKSGVALELLTTEGIIDVFYHTFNRKKAVKNRFKDFSSQEMTALYVTADQSDEKIEALKEMIESEKDIITEKKEASG</sequence>
<keyword evidence="1" id="KW-0175">Coiled coil</keyword>
<evidence type="ECO:0000313" key="4">
    <source>
        <dbReference type="Proteomes" id="UP000324326"/>
    </source>
</evidence>
<dbReference type="AlphaFoldDB" id="A0A5M8RGM6"/>